<dbReference type="InterPro" id="IPR004468">
    <property type="entry name" value="CTP_synthase"/>
</dbReference>
<dbReference type="InterPro" id="IPR029062">
    <property type="entry name" value="Class_I_gatase-like"/>
</dbReference>
<evidence type="ECO:0000256" key="8">
    <source>
        <dbReference type="ARBA" id="ARBA00022975"/>
    </source>
</evidence>
<dbReference type="SUPFAM" id="SSF52317">
    <property type="entry name" value="Class I glutamine amidotransferase-like"/>
    <property type="match status" value="1"/>
</dbReference>
<dbReference type="Proteomes" id="UP001462640">
    <property type="component" value="Unassembled WGS sequence"/>
</dbReference>
<comment type="caution">
    <text evidence="11">The sequence shown here is derived from an EMBL/GenBank/DDBJ whole genome shotgun (WGS) entry which is preliminary data.</text>
</comment>
<evidence type="ECO:0000256" key="9">
    <source>
        <dbReference type="ARBA" id="ARBA00047781"/>
    </source>
</evidence>
<comment type="pathway">
    <text evidence="1">Pyrimidine metabolism; CTP biosynthesis via de novo pathway; CTP from UDP: step 2/2.</text>
</comment>
<keyword evidence="5" id="KW-0547">Nucleotide-binding</keyword>
<keyword evidence="6" id="KW-0067">ATP-binding</keyword>
<proteinExistence type="inferred from homology"/>
<feature type="domain" description="Glutamine amidotransferase" evidence="10">
    <location>
        <begin position="66"/>
        <end position="130"/>
    </location>
</feature>
<evidence type="ECO:0000256" key="5">
    <source>
        <dbReference type="ARBA" id="ARBA00022741"/>
    </source>
</evidence>
<organism evidence="11 12">
    <name type="scientific">Roseateles flavus</name>
    <dbReference type="NCBI Taxonomy" id="3149041"/>
    <lineage>
        <taxon>Bacteria</taxon>
        <taxon>Pseudomonadati</taxon>
        <taxon>Pseudomonadota</taxon>
        <taxon>Betaproteobacteria</taxon>
        <taxon>Burkholderiales</taxon>
        <taxon>Sphaerotilaceae</taxon>
        <taxon>Roseateles</taxon>
    </lineage>
</organism>
<evidence type="ECO:0000313" key="11">
    <source>
        <dbReference type="EMBL" id="MEO3711595.1"/>
    </source>
</evidence>
<dbReference type="RefSeq" id="WP_347605606.1">
    <property type="nucleotide sequence ID" value="NZ_JBDPZC010000001.1"/>
</dbReference>
<keyword evidence="8" id="KW-0665">Pyrimidine biosynthesis</keyword>
<dbReference type="Pfam" id="PF00117">
    <property type="entry name" value="GATase"/>
    <property type="match status" value="1"/>
</dbReference>
<dbReference type="EMBL" id="JBDPZC010000001">
    <property type="protein sequence ID" value="MEO3711595.1"/>
    <property type="molecule type" value="Genomic_DNA"/>
</dbReference>
<name>A0ABV0G963_9BURK</name>
<accession>A0ABV0G963</accession>
<dbReference type="NCBIfam" id="NF004836">
    <property type="entry name" value="PRK06186.1"/>
    <property type="match status" value="1"/>
</dbReference>
<dbReference type="PANTHER" id="PTHR11550">
    <property type="entry name" value="CTP SYNTHASE"/>
    <property type="match status" value="1"/>
</dbReference>
<protein>
    <recommendedName>
        <fullName evidence="3">CTP synthase (glutamine hydrolyzing)</fullName>
        <ecNumber evidence="3">6.3.4.2</ecNumber>
    </recommendedName>
</protein>
<gene>
    <name evidence="11" type="ORF">ABDJ40_02305</name>
</gene>
<keyword evidence="7" id="KW-0315">Glutamine amidotransferase</keyword>
<evidence type="ECO:0000313" key="12">
    <source>
        <dbReference type="Proteomes" id="UP001462640"/>
    </source>
</evidence>
<evidence type="ECO:0000256" key="3">
    <source>
        <dbReference type="ARBA" id="ARBA00012291"/>
    </source>
</evidence>
<dbReference type="Gene3D" id="3.40.50.880">
    <property type="match status" value="1"/>
</dbReference>
<reference evidence="11 12" key="1">
    <citation type="submission" date="2024-05" db="EMBL/GenBank/DDBJ databases">
        <title>Roseateles sp. 2.12 16S ribosomal RNA gene Genome sequencing and assembly.</title>
        <authorList>
            <person name="Woo H."/>
        </authorList>
    </citation>
    <scope>NUCLEOTIDE SEQUENCE [LARGE SCALE GENOMIC DNA]</scope>
    <source>
        <strain evidence="11 12">2.12</strain>
    </source>
</reference>
<comment type="similarity">
    <text evidence="2">Belongs to the CTP synthase family.</text>
</comment>
<evidence type="ECO:0000256" key="4">
    <source>
        <dbReference type="ARBA" id="ARBA00022598"/>
    </source>
</evidence>
<dbReference type="PANTHER" id="PTHR11550:SF0">
    <property type="entry name" value="CTP SYNTHASE-RELATED"/>
    <property type="match status" value="1"/>
</dbReference>
<evidence type="ECO:0000256" key="2">
    <source>
        <dbReference type="ARBA" id="ARBA00007533"/>
    </source>
</evidence>
<dbReference type="InterPro" id="IPR017926">
    <property type="entry name" value="GATASE"/>
</dbReference>
<keyword evidence="4" id="KW-0436">Ligase</keyword>
<evidence type="ECO:0000256" key="1">
    <source>
        <dbReference type="ARBA" id="ARBA00005171"/>
    </source>
</evidence>
<sequence length="244" mass="26200">MRPAPTLELVLVGDRDDAITAHRAIPLALDLASQALDLPLQARWMATDEVGDARALQAVHGVWCVPGSPYRSMDGALRAIRQARESGQPFLGTCGGFQHAVVEYARHVLGWADAEHEETAGAGERRVIHHLACELVEQHERLAPLPGTRLHAVYEGQPFSEGYRCRFGLNPDFVAALTAGPLQAAAQGPAGDVRAVELAGHPFFVAALFQPERQALQGNLPGLVKAWVEAAAVRAAELEARSCC</sequence>
<evidence type="ECO:0000256" key="7">
    <source>
        <dbReference type="ARBA" id="ARBA00022962"/>
    </source>
</evidence>
<evidence type="ECO:0000256" key="6">
    <source>
        <dbReference type="ARBA" id="ARBA00022840"/>
    </source>
</evidence>
<evidence type="ECO:0000259" key="10">
    <source>
        <dbReference type="Pfam" id="PF00117"/>
    </source>
</evidence>
<dbReference type="EC" id="6.3.4.2" evidence="3"/>
<comment type="catalytic activity">
    <reaction evidence="9">
        <text>UTP + L-glutamine + ATP + H2O = CTP + L-glutamate + ADP + phosphate + 2 H(+)</text>
        <dbReference type="Rhea" id="RHEA:26426"/>
        <dbReference type="ChEBI" id="CHEBI:15377"/>
        <dbReference type="ChEBI" id="CHEBI:15378"/>
        <dbReference type="ChEBI" id="CHEBI:29985"/>
        <dbReference type="ChEBI" id="CHEBI:30616"/>
        <dbReference type="ChEBI" id="CHEBI:37563"/>
        <dbReference type="ChEBI" id="CHEBI:43474"/>
        <dbReference type="ChEBI" id="CHEBI:46398"/>
        <dbReference type="ChEBI" id="CHEBI:58359"/>
        <dbReference type="ChEBI" id="CHEBI:456216"/>
        <dbReference type="EC" id="6.3.4.2"/>
    </reaction>
</comment>
<keyword evidence="12" id="KW-1185">Reference proteome</keyword>